<name>A0A4Y2DLR3_ARAVE</name>
<keyword evidence="2" id="KW-1185">Reference proteome</keyword>
<protein>
    <submittedName>
        <fullName evidence="1">Uncharacterized protein</fullName>
    </submittedName>
</protein>
<evidence type="ECO:0000313" key="2">
    <source>
        <dbReference type="Proteomes" id="UP000499080"/>
    </source>
</evidence>
<evidence type="ECO:0000313" key="1">
    <source>
        <dbReference type="EMBL" id="GBM17129.1"/>
    </source>
</evidence>
<organism evidence="1 2">
    <name type="scientific">Araneus ventricosus</name>
    <name type="common">Orbweaver spider</name>
    <name type="synonym">Epeira ventricosa</name>
    <dbReference type="NCBI Taxonomy" id="182803"/>
    <lineage>
        <taxon>Eukaryota</taxon>
        <taxon>Metazoa</taxon>
        <taxon>Ecdysozoa</taxon>
        <taxon>Arthropoda</taxon>
        <taxon>Chelicerata</taxon>
        <taxon>Arachnida</taxon>
        <taxon>Araneae</taxon>
        <taxon>Araneomorphae</taxon>
        <taxon>Entelegynae</taxon>
        <taxon>Araneoidea</taxon>
        <taxon>Araneidae</taxon>
        <taxon>Araneus</taxon>
    </lineage>
</organism>
<proteinExistence type="predicted"/>
<accession>A0A4Y2DLR3</accession>
<comment type="caution">
    <text evidence="1">The sequence shown here is derived from an EMBL/GenBank/DDBJ whole genome shotgun (WGS) entry which is preliminary data.</text>
</comment>
<sequence>MCFAPVSQWANAGHGMTEEHELENEFLLSILWLRSLPALSKTSRPMSASGMNCPLRSASLWRFPTVLLRVKHKCEPVSSESPPGRQLASMYWS</sequence>
<gene>
    <name evidence="1" type="ORF">AVEN_251044_1</name>
</gene>
<dbReference type="Proteomes" id="UP000499080">
    <property type="component" value="Unassembled WGS sequence"/>
</dbReference>
<dbReference type="AlphaFoldDB" id="A0A4Y2DLR3"/>
<reference evidence="1 2" key="1">
    <citation type="journal article" date="2019" name="Sci. Rep.">
        <title>Orb-weaving spider Araneus ventricosus genome elucidates the spidroin gene catalogue.</title>
        <authorList>
            <person name="Kono N."/>
            <person name="Nakamura H."/>
            <person name="Ohtoshi R."/>
            <person name="Moran D.A.P."/>
            <person name="Shinohara A."/>
            <person name="Yoshida Y."/>
            <person name="Fujiwara M."/>
            <person name="Mori M."/>
            <person name="Tomita M."/>
            <person name="Arakawa K."/>
        </authorList>
    </citation>
    <scope>NUCLEOTIDE SEQUENCE [LARGE SCALE GENOMIC DNA]</scope>
</reference>
<dbReference type="EMBL" id="BGPR01000383">
    <property type="protein sequence ID" value="GBM17129.1"/>
    <property type="molecule type" value="Genomic_DNA"/>
</dbReference>